<evidence type="ECO:0000313" key="1">
    <source>
        <dbReference type="EMBL" id="KAF2068948.1"/>
    </source>
</evidence>
<name>A0A8J4PL17_9MYCE</name>
<keyword evidence="2" id="KW-1185">Reference proteome</keyword>
<dbReference type="PIRSF" id="PIRSF008502">
    <property type="entry name" value="UCP008502"/>
    <property type="match status" value="1"/>
</dbReference>
<dbReference type="InterPro" id="IPR012545">
    <property type="entry name" value="DUF1697"/>
</dbReference>
<dbReference type="PANTHER" id="PTHR36439">
    <property type="entry name" value="BLL4334 PROTEIN"/>
    <property type="match status" value="1"/>
</dbReference>
<dbReference type="PANTHER" id="PTHR36439:SF1">
    <property type="entry name" value="DUF1697 DOMAIN-CONTAINING PROTEIN"/>
    <property type="match status" value="1"/>
</dbReference>
<protein>
    <recommendedName>
        <fullName evidence="3">DUF1697 domain-containing protein</fullName>
    </recommendedName>
</protein>
<evidence type="ECO:0008006" key="3">
    <source>
        <dbReference type="Google" id="ProtNLM"/>
    </source>
</evidence>
<reference evidence="1" key="1">
    <citation type="submission" date="2020-01" db="EMBL/GenBank/DDBJ databases">
        <title>Development of genomics and gene disruption for Polysphondylium violaceum indicates a role for the polyketide synthase stlB in stalk morphogenesis.</title>
        <authorList>
            <person name="Narita B."/>
            <person name="Kawabe Y."/>
            <person name="Kin K."/>
            <person name="Saito T."/>
            <person name="Gibbs R."/>
            <person name="Kuspa A."/>
            <person name="Muzny D."/>
            <person name="Queller D."/>
            <person name="Richards S."/>
            <person name="Strassman J."/>
            <person name="Sucgang R."/>
            <person name="Worley K."/>
            <person name="Schaap P."/>
        </authorList>
    </citation>
    <scope>NUCLEOTIDE SEQUENCE</scope>
    <source>
        <strain evidence="1">QSvi11</strain>
    </source>
</reference>
<dbReference type="Gene3D" id="3.30.70.1280">
    <property type="entry name" value="SP0830-like domains"/>
    <property type="match status" value="1"/>
</dbReference>
<dbReference type="Pfam" id="PF08002">
    <property type="entry name" value="DUF1697"/>
    <property type="match status" value="1"/>
</dbReference>
<dbReference type="Proteomes" id="UP000695562">
    <property type="component" value="Unassembled WGS sequence"/>
</dbReference>
<organism evidence="1 2">
    <name type="scientific">Polysphondylium violaceum</name>
    <dbReference type="NCBI Taxonomy" id="133409"/>
    <lineage>
        <taxon>Eukaryota</taxon>
        <taxon>Amoebozoa</taxon>
        <taxon>Evosea</taxon>
        <taxon>Eumycetozoa</taxon>
        <taxon>Dictyostelia</taxon>
        <taxon>Dictyosteliales</taxon>
        <taxon>Dictyosteliaceae</taxon>
        <taxon>Polysphondylium</taxon>
    </lineage>
</organism>
<comment type="caution">
    <text evidence="1">The sequence shown here is derived from an EMBL/GenBank/DDBJ whole genome shotgun (WGS) entry which is preliminary data.</text>
</comment>
<sequence length="173" mass="19855">MSKYIILARSINIGGANVVKMAELREHLTKKGFEKVATYIQTGNFIVQSKLDKEEVSQQIKDILIEEFNVKLPQLVVLTKADYVAIMQNNPYDEKCFVYFRISPDPIDPPTQELNGDRYQAIGGALYFSLGPKNRFTNSKLIRIVESKVKKVFHTARNWNTCQKLLELLNKDD</sequence>
<evidence type="ECO:0000313" key="2">
    <source>
        <dbReference type="Proteomes" id="UP000695562"/>
    </source>
</evidence>
<accession>A0A8J4PL17</accession>
<dbReference type="EMBL" id="AJWJ01000791">
    <property type="protein sequence ID" value="KAF2068948.1"/>
    <property type="molecule type" value="Genomic_DNA"/>
</dbReference>
<proteinExistence type="predicted"/>
<gene>
    <name evidence="1" type="ORF">CYY_009735</name>
</gene>
<dbReference type="SUPFAM" id="SSF160379">
    <property type="entry name" value="SP0830-like"/>
    <property type="match status" value="1"/>
</dbReference>
<dbReference type="AlphaFoldDB" id="A0A8J4PL17"/>
<dbReference type="OrthoDB" id="109291at2759"/>